<feature type="domain" description="RNA-binding S4" evidence="8">
    <location>
        <begin position="7"/>
        <end position="63"/>
    </location>
</feature>
<dbReference type="RefSeq" id="WP_126764807.1">
    <property type="nucleotide sequence ID" value="NZ_PIPJ01000001.1"/>
</dbReference>
<dbReference type="PROSITE" id="PS01149">
    <property type="entry name" value="PSI_RSU"/>
    <property type="match status" value="1"/>
</dbReference>
<dbReference type="CDD" id="cd00165">
    <property type="entry name" value="S4"/>
    <property type="match status" value="1"/>
</dbReference>
<dbReference type="FunFam" id="3.30.70.1560:FF:000002">
    <property type="entry name" value="Pseudouridine synthase"/>
    <property type="match status" value="1"/>
</dbReference>
<dbReference type="InterPro" id="IPR020103">
    <property type="entry name" value="PsdUridine_synth_cat_dom_sf"/>
</dbReference>
<dbReference type="Gene3D" id="3.30.70.580">
    <property type="entry name" value="Pseudouridine synthase I, catalytic domain, N-terminal subdomain"/>
    <property type="match status" value="1"/>
</dbReference>
<dbReference type="AlphaFoldDB" id="A0A432W220"/>
<dbReference type="Gene3D" id="3.30.70.1560">
    <property type="entry name" value="Alpha-L RNA-binding motif"/>
    <property type="match status" value="1"/>
</dbReference>
<dbReference type="Pfam" id="PF00849">
    <property type="entry name" value="PseudoU_synth_2"/>
    <property type="match status" value="1"/>
</dbReference>
<dbReference type="InterPro" id="IPR036986">
    <property type="entry name" value="S4_RNA-bd_sf"/>
</dbReference>
<dbReference type="InterPro" id="IPR002942">
    <property type="entry name" value="S4_RNA-bd"/>
</dbReference>
<evidence type="ECO:0000256" key="2">
    <source>
        <dbReference type="ARBA" id="ARBA00023235"/>
    </source>
</evidence>
<comment type="caution">
    <text evidence="9">The sequence shown here is derived from an EMBL/GenBank/DDBJ whole genome shotgun (WGS) entry which is preliminary data.</text>
</comment>
<comment type="catalytic activity">
    <reaction evidence="3">
        <text>uridine(35) in tRNA(Tyr) = pseudouridine(35) in tRNA(Tyr)</text>
        <dbReference type="Rhea" id="RHEA:60556"/>
        <dbReference type="Rhea" id="RHEA-COMP:15607"/>
        <dbReference type="Rhea" id="RHEA-COMP:15608"/>
        <dbReference type="ChEBI" id="CHEBI:65314"/>
        <dbReference type="ChEBI" id="CHEBI:65315"/>
    </reaction>
</comment>
<comment type="catalytic activity">
    <reaction evidence="4">
        <text>uridine(2604) in 23S rRNA = pseudouridine(2604) in 23S rRNA</text>
        <dbReference type="Rhea" id="RHEA:38875"/>
        <dbReference type="Rhea" id="RHEA-COMP:10093"/>
        <dbReference type="Rhea" id="RHEA-COMP:10094"/>
        <dbReference type="ChEBI" id="CHEBI:65314"/>
        <dbReference type="ChEBI" id="CHEBI:65315"/>
        <dbReference type="EC" id="5.4.99.21"/>
    </reaction>
</comment>
<dbReference type="Proteomes" id="UP000288395">
    <property type="component" value="Unassembled WGS sequence"/>
</dbReference>
<dbReference type="NCBIfam" id="NF007784">
    <property type="entry name" value="PRK10475.1"/>
    <property type="match status" value="1"/>
</dbReference>
<dbReference type="Pfam" id="PF01479">
    <property type="entry name" value="S4"/>
    <property type="match status" value="1"/>
</dbReference>
<keyword evidence="5" id="KW-0694">RNA-binding</keyword>
<reference evidence="10" key="1">
    <citation type="journal article" date="2018" name="Front. Microbiol.">
        <title>Genome-Based Analysis Reveals the Taxonomy and Diversity of the Family Idiomarinaceae.</title>
        <authorList>
            <person name="Liu Y."/>
            <person name="Lai Q."/>
            <person name="Shao Z."/>
        </authorList>
    </citation>
    <scope>NUCLEOTIDE SEQUENCE [LARGE SCALE GENOMIC DNA]</scope>
    <source>
        <strain evidence="10">GBPy7</strain>
    </source>
</reference>
<keyword evidence="10" id="KW-1185">Reference proteome</keyword>
<dbReference type="PANTHER" id="PTHR47683">
    <property type="entry name" value="PSEUDOURIDINE SYNTHASE FAMILY PROTEIN-RELATED"/>
    <property type="match status" value="1"/>
</dbReference>
<dbReference type="EMBL" id="PIPJ01000001">
    <property type="protein sequence ID" value="RUO23265.1"/>
    <property type="molecule type" value="Genomic_DNA"/>
</dbReference>
<evidence type="ECO:0000256" key="3">
    <source>
        <dbReference type="ARBA" id="ARBA00036390"/>
    </source>
</evidence>
<evidence type="ECO:0000256" key="5">
    <source>
        <dbReference type="PROSITE-ProRule" id="PRU00182"/>
    </source>
</evidence>
<evidence type="ECO:0000256" key="4">
    <source>
        <dbReference type="ARBA" id="ARBA00036535"/>
    </source>
</evidence>
<dbReference type="GO" id="GO:0003723">
    <property type="term" value="F:RNA binding"/>
    <property type="evidence" value="ECO:0007669"/>
    <property type="project" value="UniProtKB-KW"/>
</dbReference>
<evidence type="ECO:0000313" key="10">
    <source>
        <dbReference type="Proteomes" id="UP000288395"/>
    </source>
</evidence>
<dbReference type="OrthoDB" id="9807213at2"/>
<dbReference type="InterPro" id="IPR050343">
    <property type="entry name" value="RsuA_PseudoU_synthase"/>
</dbReference>
<dbReference type="PANTHER" id="PTHR47683:SF2">
    <property type="entry name" value="RNA-BINDING S4 DOMAIN-CONTAINING PROTEIN"/>
    <property type="match status" value="1"/>
</dbReference>
<proteinExistence type="inferred from homology"/>
<dbReference type="SMART" id="SM00363">
    <property type="entry name" value="S4"/>
    <property type="match status" value="1"/>
</dbReference>
<name>A0A432W220_9GAMM</name>
<gene>
    <name evidence="9" type="ORF">CWE08_01020</name>
</gene>
<protein>
    <recommendedName>
        <fullName evidence="6">Pseudouridine synthase</fullName>
        <ecNumber evidence="6">5.4.99.-</ecNumber>
    </recommendedName>
</protein>
<evidence type="ECO:0000313" key="9">
    <source>
        <dbReference type="EMBL" id="RUO23265.1"/>
    </source>
</evidence>
<organism evidence="9 10">
    <name type="scientific">Aliidiomarina iranensis</name>
    <dbReference type="NCBI Taxonomy" id="1434071"/>
    <lineage>
        <taxon>Bacteria</taxon>
        <taxon>Pseudomonadati</taxon>
        <taxon>Pseudomonadota</taxon>
        <taxon>Gammaproteobacteria</taxon>
        <taxon>Alteromonadales</taxon>
        <taxon>Idiomarinaceae</taxon>
        <taxon>Aliidiomarina</taxon>
    </lineage>
</organism>
<dbReference type="GO" id="GO:0160138">
    <property type="term" value="F:23S rRNA pseudouridine(2604) synthase activity"/>
    <property type="evidence" value="ECO:0007669"/>
    <property type="project" value="UniProtKB-EC"/>
</dbReference>
<dbReference type="SUPFAM" id="SSF55120">
    <property type="entry name" value="Pseudouridine synthase"/>
    <property type="match status" value="1"/>
</dbReference>
<dbReference type="InterPro" id="IPR006145">
    <property type="entry name" value="PsdUridine_synth_RsuA/RluA"/>
</dbReference>
<keyword evidence="2 6" id="KW-0413">Isomerase</keyword>
<dbReference type="EC" id="5.4.99.-" evidence="6"/>
<dbReference type="CDD" id="cd02554">
    <property type="entry name" value="PseudoU_synth_RluF"/>
    <property type="match status" value="1"/>
</dbReference>
<dbReference type="FunFam" id="3.10.290.10:FF:000003">
    <property type="entry name" value="Pseudouridine synthase"/>
    <property type="match status" value="1"/>
</dbReference>
<feature type="compositionally biased region" description="Basic and acidic residues" evidence="7">
    <location>
        <begin position="253"/>
        <end position="273"/>
    </location>
</feature>
<dbReference type="Gene3D" id="3.10.290.10">
    <property type="entry name" value="RNA-binding S4 domain"/>
    <property type="match status" value="1"/>
</dbReference>
<sequence length="291" mass="33076">MSNLVEKRLNKYISESGICSRREADRFIEQGNVFINGRRAVMGEKVGPNDEVRVNGQLIESQNKDGFVFIALNKPVGIVSTTDSAEKANMADFVNHEKRIFPIGRLDKDSQGLIFLTSNGDLVNKILRAGNNHEKEYVVTVNKPITDEFIQGMRSGVPILGEVTKRCKVTKISRFVFKIILVQGLNRQIRRMCEHFGYEVKKLERIRIMNIELKGLGIGEWRDLTKQELDILLKSVAHSSSEAPPGHRKRKPRPENRKNTRAKFDASKGASEKPKRRPTRSLIRKAIKKNS</sequence>
<accession>A0A432W220</accession>
<comment type="similarity">
    <text evidence="1 6">Belongs to the pseudouridine synthase RsuA family.</text>
</comment>
<dbReference type="SUPFAM" id="SSF55174">
    <property type="entry name" value="Alpha-L RNA-binding motif"/>
    <property type="match status" value="1"/>
</dbReference>
<dbReference type="InterPro" id="IPR000748">
    <property type="entry name" value="PsdUridine_synth_RsuA/RluB/E/F"/>
</dbReference>
<evidence type="ECO:0000256" key="6">
    <source>
        <dbReference type="RuleBase" id="RU003887"/>
    </source>
</evidence>
<dbReference type="InterPro" id="IPR042092">
    <property type="entry name" value="PsdUridine_s_RsuA/RluB/E/F_cat"/>
</dbReference>
<dbReference type="NCBIfam" id="TIGR00093">
    <property type="entry name" value="pseudouridine synthase"/>
    <property type="match status" value="1"/>
</dbReference>
<dbReference type="PROSITE" id="PS50889">
    <property type="entry name" value="S4"/>
    <property type="match status" value="1"/>
</dbReference>
<evidence type="ECO:0000259" key="8">
    <source>
        <dbReference type="SMART" id="SM00363"/>
    </source>
</evidence>
<feature type="compositionally biased region" description="Basic residues" evidence="7">
    <location>
        <begin position="274"/>
        <end position="291"/>
    </location>
</feature>
<feature type="region of interest" description="Disordered" evidence="7">
    <location>
        <begin position="236"/>
        <end position="291"/>
    </location>
</feature>
<evidence type="ECO:0000256" key="1">
    <source>
        <dbReference type="ARBA" id="ARBA00008348"/>
    </source>
</evidence>
<dbReference type="InterPro" id="IPR020094">
    <property type="entry name" value="TruA/RsuA/RluB/E/F_N"/>
</dbReference>
<dbReference type="InterPro" id="IPR018496">
    <property type="entry name" value="PsdUridine_synth_RsuA/RluB_CS"/>
</dbReference>
<dbReference type="GO" id="GO:0000455">
    <property type="term" value="P:enzyme-directed rRNA pseudouridine synthesis"/>
    <property type="evidence" value="ECO:0007669"/>
    <property type="project" value="UniProtKB-ARBA"/>
</dbReference>
<evidence type="ECO:0000256" key="7">
    <source>
        <dbReference type="SAM" id="MobiDB-lite"/>
    </source>
</evidence>